<dbReference type="EMBL" id="CM004387">
    <property type="protein sequence ID" value="OAY60071.1"/>
    <property type="molecule type" value="Genomic_DNA"/>
</dbReference>
<name>A0A2C9WIZ8_MANES</name>
<evidence type="ECO:0000313" key="1">
    <source>
        <dbReference type="EMBL" id="OAY60071.1"/>
    </source>
</evidence>
<organism evidence="1">
    <name type="scientific">Manihot esculenta</name>
    <name type="common">Cassava</name>
    <name type="synonym">Jatropha manihot</name>
    <dbReference type="NCBI Taxonomy" id="3983"/>
    <lineage>
        <taxon>Eukaryota</taxon>
        <taxon>Viridiplantae</taxon>
        <taxon>Streptophyta</taxon>
        <taxon>Embryophyta</taxon>
        <taxon>Tracheophyta</taxon>
        <taxon>Spermatophyta</taxon>
        <taxon>Magnoliopsida</taxon>
        <taxon>eudicotyledons</taxon>
        <taxon>Gunneridae</taxon>
        <taxon>Pentapetalae</taxon>
        <taxon>rosids</taxon>
        <taxon>fabids</taxon>
        <taxon>Malpighiales</taxon>
        <taxon>Euphorbiaceae</taxon>
        <taxon>Crotonoideae</taxon>
        <taxon>Manihoteae</taxon>
        <taxon>Manihot</taxon>
    </lineage>
</organism>
<reference evidence="1" key="1">
    <citation type="submission" date="2016-02" db="EMBL/GenBank/DDBJ databases">
        <title>WGS assembly of Manihot esculenta.</title>
        <authorList>
            <person name="Bredeson J.V."/>
            <person name="Prochnik S.E."/>
            <person name="Lyons J.B."/>
            <person name="Schmutz J."/>
            <person name="Grimwood J."/>
            <person name="Vrebalov J."/>
            <person name="Bart R.S."/>
            <person name="Amuge T."/>
            <person name="Ferguson M.E."/>
            <person name="Green R."/>
            <person name="Putnam N."/>
            <person name="Stites J."/>
            <person name="Rounsley S."/>
            <person name="Rokhsar D.S."/>
        </authorList>
    </citation>
    <scope>NUCLEOTIDE SEQUENCE [LARGE SCALE GENOMIC DNA]</scope>
    <source>
        <tissue evidence="1">Leaf</tissue>
    </source>
</reference>
<gene>
    <name evidence="1" type="ORF">MANES_01G083300</name>
</gene>
<protein>
    <submittedName>
        <fullName evidence="1">Uncharacterized protein</fullName>
    </submittedName>
</protein>
<sequence length="113" mass="12631">MYDHVWNLSGDVLQIQPFPIVEQTYALVRLEDLRLSVMLANDNNIHGVVITSKGQKSQHQHPFQRVPNEKLTTQLKQKSQAEGGGCTHCGNAKHIRNEIIISNCTDIQNGGTN</sequence>
<proteinExistence type="predicted"/>
<dbReference type="AlphaFoldDB" id="A0A2C9WIZ8"/>
<accession>A0A2C9WIZ8</accession>